<feature type="compositionally biased region" description="Gly residues" evidence="1">
    <location>
        <begin position="35"/>
        <end position="44"/>
    </location>
</feature>
<proteinExistence type="predicted"/>
<reference evidence="2 3" key="1">
    <citation type="journal article" date="2017" name="Gigascience">
        <title>Draft genome of the honey bee ectoparasitic mite, Tropilaelaps mercedesae, is shaped by the parasitic life history.</title>
        <authorList>
            <person name="Dong X."/>
            <person name="Armstrong S.D."/>
            <person name="Xia D."/>
            <person name="Makepeace B.L."/>
            <person name="Darby A.C."/>
            <person name="Kadowaki T."/>
        </authorList>
    </citation>
    <scope>NUCLEOTIDE SEQUENCE [LARGE SCALE GENOMIC DNA]</scope>
    <source>
        <strain evidence="2">Wuxi-XJTLU</strain>
    </source>
</reference>
<comment type="caution">
    <text evidence="2">The sequence shown here is derived from an EMBL/GenBank/DDBJ whole genome shotgun (WGS) entry which is preliminary data.</text>
</comment>
<dbReference type="EMBL" id="MNPL01014403">
    <property type="protein sequence ID" value="OQR71506.1"/>
    <property type="molecule type" value="Genomic_DNA"/>
</dbReference>
<feature type="compositionally biased region" description="Basic and acidic residues" evidence="1">
    <location>
        <begin position="181"/>
        <end position="190"/>
    </location>
</feature>
<sequence>AKERSVRLKDEKGKNDKERKATESDTKLAANVGATGVGTPGTGTGSCTRGSRSRSSRHNKAELAEIGPAAKSDQSGRERKDAARYVSVDNLSDVLSARRTTSTSSSPGATTMTTEGVVKKEMPSAEDVGKAVPAGSISNIKSEHPQIAGVVDVAPGLTSVMSLTREHRGKRKGMADDDDDDTRHSGRLDAELPMMAKLKEEVVSAGDIATPATVTKRELADYQEVVSSANVDSKPSAPQSDPVSEGGTATADESPRSKKLKTESVVVQCFGIGVKGSTTSDSVLESRPTAGEMLVKAKRQVSGSDIGKVTDKELIDTTAESGGGDVLSNAEQQVVDEFESSRLHKRSEPSDISGTMLTDAEPIDLGPAATAPLSKEQAATAHSGATSDPEENVEAPVSQDTVRSEAIADQLKAEKTSVEDAEAEEEVCLILADPDADDDDDPPISKAKKPDESLLAQQSAARKAAMEDGTPGVVDIASVIEREASAVGNVSGAGDSDDLWEAVFCADHDQNAALERSVWSEAENSHRSVQRKKTKHSLYEYDP</sequence>
<organism evidence="2 3">
    <name type="scientific">Tropilaelaps mercedesae</name>
    <dbReference type="NCBI Taxonomy" id="418985"/>
    <lineage>
        <taxon>Eukaryota</taxon>
        <taxon>Metazoa</taxon>
        <taxon>Ecdysozoa</taxon>
        <taxon>Arthropoda</taxon>
        <taxon>Chelicerata</taxon>
        <taxon>Arachnida</taxon>
        <taxon>Acari</taxon>
        <taxon>Parasitiformes</taxon>
        <taxon>Mesostigmata</taxon>
        <taxon>Gamasina</taxon>
        <taxon>Dermanyssoidea</taxon>
        <taxon>Laelapidae</taxon>
        <taxon>Tropilaelaps</taxon>
    </lineage>
</organism>
<name>A0A1V9XDJ6_9ACAR</name>
<dbReference type="InParanoid" id="A0A1V9XDJ6"/>
<feature type="region of interest" description="Disordered" evidence="1">
    <location>
        <begin position="337"/>
        <end position="403"/>
    </location>
</feature>
<feature type="region of interest" description="Disordered" evidence="1">
    <location>
        <begin position="431"/>
        <end position="471"/>
    </location>
</feature>
<feature type="compositionally biased region" description="Basic and acidic residues" evidence="1">
    <location>
        <begin position="253"/>
        <end position="262"/>
    </location>
</feature>
<feature type="compositionally biased region" description="Low complexity" evidence="1">
    <location>
        <begin position="97"/>
        <end position="114"/>
    </location>
</feature>
<feature type="compositionally biased region" description="Basic and acidic residues" evidence="1">
    <location>
        <begin position="339"/>
        <end position="349"/>
    </location>
</feature>
<feature type="region of interest" description="Disordered" evidence="1">
    <location>
        <begin position="163"/>
        <end position="193"/>
    </location>
</feature>
<protein>
    <submittedName>
        <fullName evidence="2">Uncharacterized protein</fullName>
    </submittedName>
</protein>
<evidence type="ECO:0000313" key="3">
    <source>
        <dbReference type="Proteomes" id="UP000192247"/>
    </source>
</evidence>
<feature type="region of interest" description="Disordered" evidence="1">
    <location>
        <begin position="517"/>
        <end position="543"/>
    </location>
</feature>
<dbReference type="Proteomes" id="UP000192247">
    <property type="component" value="Unassembled WGS sequence"/>
</dbReference>
<accession>A0A1V9XDJ6</accession>
<feature type="compositionally biased region" description="Basic and acidic residues" evidence="1">
    <location>
        <begin position="74"/>
        <end position="83"/>
    </location>
</feature>
<gene>
    <name evidence="2" type="ORF">BIW11_10950</name>
</gene>
<dbReference type="AlphaFoldDB" id="A0A1V9XDJ6"/>
<feature type="region of interest" description="Disordered" evidence="1">
    <location>
        <begin position="1"/>
        <end position="130"/>
    </location>
</feature>
<evidence type="ECO:0000256" key="1">
    <source>
        <dbReference type="SAM" id="MobiDB-lite"/>
    </source>
</evidence>
<feature type="compositionally biased region" description="Basic and acidic residues" evidence="1">
    <location>
        <begin position="1"/>
        <end position="26"/>
    </location>
</feature>
<keyword evidence="3" id="KW-1185">Reference proteome</keyword>
<feature type="region of interest" description="Disordered" evidence="1">
    <location>
        <begin position="226"/>
        <end position="262"/>
    </location>
</feature>
<feature type="compositionally biased region" description="Polar residues" evidence="1">
    <location>
        <begin position="226"/>
        <end position="242"/>
    </location>
</feature>
<evidence type="ECO:0000313" key="2">
    <source>
        <dbReference type="EMBL" id="OQR71506.1"/>
    </source>
</evidence>
<feature type="non-terminal residue" evidence="2">
    <location>
        <position position="1"/>
    </location>
</feature>
<feature type="compositionally biased region" description="Basic and acidic residues" evidence="1">
    <location>
        <begin position="117"/>
        <end position="129"/>
    </location>
</feature>